<dbReference type="EMBL" id="PNYC01000001">
    <property type="protein sequence ID" value="PMS38899.1"/>
    <property type="molecule type" value="Genomic_DNA"/>
</dbReference>
<keyword evidence="3" id="KW-1185">Reference proteome</keyword>
<dbReference type="Proteomes" id="UP000235777">
    <property type="component" value="Unassembled WGS sequence"/>
</dbReference>
<feature type="transmembrane region" description="Helical" evidence="1">
    <location>
        <begin position="34"/>
        <end position="59"/>
    </location>
</feature>
<dbReference type="AlphaFoldDB" id="A0A2N7XAV5"/>
<sequence>MLDDIAVQVVEVVLALALYFLPAIIADRRKRHDLLLIALFTACVGWTGIGWLIAMRWAFLPNPPVDLASDVVRKRRVLSMRAFSQALTDRIARRADRRG</sequence>
<accession>A0A2N7XAV5</accession>
<comment type="caution">
    <text evidence="2">The sequence shown here is derived from an EMBL/GenBank/DDBJ whole genome shotgun (WGS) entry which is preliminary data.</text>
</comment>
<evidence type="ECO:0000313" key="2">
    <source>
        <dbReference type="EMBL" id="PMS38899.1"/>
    </source>
</evidence>
<dbReference type="OrthoDB" id="9099722at2"/>
<feature type="transmembrane region" description="Helical" evidence="1">
    <location>
        <begin position="6"/>
        <end position="25"/>
    </location>
</feature>
<evidence type="ECO:0000313" key="3">
    <source>
        <dbReference type="Proteomes" id="UP000235777"/>
    </source>
</evidence>
<evidence type="ECO:0000256" key="1">
    <source>
        <dbReference type="SAM" id="Phobius"/>
    </source>
</evidence>
<keyword evidence="1" id="KW-0812">Transmembrane</keyword>
<dbReference type="InterPro" id="IPR016410">
    <property type="entry name" value="Phage_imm"/>
</dbReference>
<gene>
    <name evidence="2" type="ORF">C0Z20_02225</name>
</gene>
<keyword evidence="1" id="KW-0472">Membrane</keyword>
<organism evidence="2 3">
    <name type="scientific">Trinickia symbiotica</name>
    <dbReference type="NCBI Taxonomy" id="863227"/>
    <lineage>
        <taxon>Bacteria</taxon>
        <taxon>Pseudomonadati</taxon>
        <taxon>Pseudomonadota</taxon>
        <taxon>Betaproteobacteria</taxon>
        <taxon>Burkholderiales</taxon>
        <taxon>Burkholderiaceae</taxon>
        <taxon>Trinickia</taxon>
    </lineage>
</organism>
<dbReference type="Pfam" id="PF14373">
    <property type="entry name" value="Imm_superinfect"/>
    <property type="match status" value="1"/>
</dbReference>
<protein>
    <submittedName>
        <fullName evidence="2">Superinfection immunity protein</fullName>
    </submittedName>
</protein>
<proteinExistence type="predicted"/>
<name>A0A2N7XAV5_9BURK</name>
<keyword evidence="1" id="KW-1133">Transmembrane helix</keyword>
<reference evidence="2 3" key="1">
    <citation type="submission" date="2018-01" db="EMBL/GenBank/DDBJ databases">
        <title>Whole genome analyses suggest that Burkholderia sensu lato contains two further novel genera in the rhizoxinica-symbiotica group Mycetohabitans gen. nov., and Trinickia gen. nov.: implications for the evolution of diazotrophy and nodulation in the Burkholderiaceae.</title>
        <authorList>
            <person name="Estrada-de los Santos P."/>
            <person name="Palmer M."/>
            <person name="Chavez-Ramirez B."/>
            <person name="Beukes C."/>
            <person name="Steenkamp E.T."/>
            <person name="Hirsch A.M."/>
            <person name="Manyaka P."/>
            <person name="Maluk M."/>
            <person name="Lafos M."/>
            <person name="Crook M."/>
            <person name="Gross E."/>
            <person name="Simon M.F."/>
            <person name="Bueno dos Reis Junior F."/>
            <person name="Poole P.S."/>
            <person name="Venter S.N."/>
            <person name="James E.K."/>
        </authorList>
    </citation>
    <scope>NUCLEOTIDE SEQUENCE [LARGE SCALE GENOMIC DNA]</scope>
    <source>
        <strain evidence="2 3">JPY 581</strain>
    </source>
</reference>
<dbReference type="RefSeq" id="WP_026229420.1">
    <property type="nucleotide sequence ID" value="NZ_KB890165.1"/>
</dbReference>